<dbReference type="InterPro" id="IPR000905">
    <property type="entry name" value="Gcp-like_dom"/>
</dbReference>
<dbReference type="PANTHER" id="PTHR11735">
    <property type="entry name" value="TRNA N6-ADENOSINE THREONYLCARBAMOYLTRANSFERASE"/>
    <property type="match status" value="1"/>
</dbReference>
<evidence type="ECO:0000259" key="1">
    <source>
        <dbReference type="Pfam" id="PF00814"/>
    </source>
</evidence>
<name>A0ABT1E1P5_9ACTN</name>
<reference evidence="2 3" key="1">
    <citation type="submission" date="2022-06" db="EMBL/GenBank/DDBJ databases">
        <title>New Species of the Genus Actinoplanes, ActinopZanes ferrugineus.</title>
        <authorList>
            <person name="Ding P."/>
        </authorList>
    </citation>
    <scope>NUCLEOTIDE SEQUENCE [LARGE SCALE GENOMIC DNA]</scope>
    <source>
        <strain evidence="2 3">TRM88003</strain>
    </source>
</reference>
<dbReference type="Gene3D" id="3.30.420.40">
    <property type="match status" value="2"/>
</dbReference>
<evidence type="ECO:0000313" key="3">
    <source>
        <dbReference type="Proteomes" id="UP001523369"/>
    </source>
</evidence>
<dbReference type="SUPFAM" id="SSF53067">
    <property type="entry name" value="Actin-like ATPase domain"/>
    <property type="match status" value="2"/>
</dbReference>
<proteinExistence type="predicted"/>
<dbReference type="Proteomes" id="UP001523369">
    <property type="component" value="Unassembled WGS sequence"/>
</dbReference>
<evidence type="ECO:0000313" key="2">
    <source>
        <dbReference type="EMBL" id="MCO8275756.1"/>
    </source>
</evidence>
<comment type="caution">
    <text evidence="2">The sequence shown here is derived from an EMBL/GenBank/DDBJ whole genome shotgun (WGS) entry which is preliminary data.</text>
</comment>
<gene>
    <name evidence="2" type="primary">tsaB</name>
    <name evidence="2" type="ORF">M1L60_34765</name>
</gene>
<dbReference type="GO" id="GO:0061711">
    <property type="term" value="F:tRNA N(6)-L-threonylcarbamoyladenine synthase activity"/>
    <property type="evidence" value="ECO:0007669"/>
    <property type="project" value="UniProtKB-EC"/>
</dbReference>
<dbReference type="CDD" id="cd24032">
    <property type="entry name" value="ASKHA_NBD_TsaB"/>
    <property type="match status" value="1"/>
</dbReference>
<protein>
    <submittedName>
        <fullName evidence="2">tRNA (Adenosine(37)-N6)-threonylcarbamoyltransferase complex dimerization subunit type 1 TsaB</fullName>
        <ecNumber evidence="2">2.3.1.234</ecNumber>
    </submittedName>
</protein>
<dbReference type="NCBIfam" id="TIGR03725">
    <property type="entry name" value="T6A_YeaZ"/>
    <property type="match status" value="1"/>
</dbReference>
<organism evidence="2 3">
    <name type="scientific">Paractinoplanes aksuensis</name>
    <dbReference type="NCBI Taxonomy" id="2939490"/>
    <lineage>
        <taxon>Bacteria</taxon>
        <taxon>Bacillati</taxon>
        <taxon>Actinomycetota</taxon>
        <taxon>Actinomycetes</taxon>
        <taxon>Micromonosporales</taxon>
        <taxon>Micromonosporaceae</taxon>
        <taxon>Paractinoplanes</taxon>
    </lineage>
</organism>
<dbReference type="InterPro" id="IPR022496">
    <property type="entry name" value="T6A_TsaB"/>
</dbReference>
<dbReference type="InterPro" id="IPR043129">
    <property type="entry name" value="ATPase_NBD"/>
</dbReference>
<feature type="domain" description="Gcp-like" evidence="1">
    <location>
        <begin position="37"/>
        <end position="204"/>
    </location>
</feature>
<dbReference type="EC" id="2.3.1.234" evidence="2"/>
<dbReference type="EMBL" id="JAMYJR010000039">
    <property type="protein sequence ID" value="MCO8275756.1"/>
    <property type="molecule type" value="Genomic_DNA"/>
</dbReference>
<keyword evidence="3" id="KW-1185">Reference proteome</keyword>
<accession>A0ABT1E1P5</accession>
<dbReference type="RefSeq" id="WP_253241786.1">
    <property type="nucleotide sequence ID" value="NZ_JAMYJR010000039.1"/>
</dbReference>
<sequence length="301" mass="30475">MLVLALDTATPASTAGLVEVTADGLVGVAERRTVDPRAHGEKLAPEIEGTLAEAGVRPADLGAVVAGLGPGPFTGLRVGLATAASMAQALGIPAYGVCSLDGLGRAAGPGRVLIATDARRREVYWATYLDGVRVLGPDVSRPADVASRMVRAGTATSSRARNRAATEAAALAQSEILEAATALAGADAARVAAALARAEADNLIGQATARDDGVDVTGREPVAQPSSVHALVDRVAGEGGLKYGEILGVPVEEHLLYPPAAALVALAADRIRAGAPSEVLTPLYLRRPDAVEPAGRKSVLT</sequence>
<keyword evidence="2" id="KW-0808">Transferase</keyword>
<keyword evidence="2" id="KW-0012">Acyltransferase</keyword>
<dbReference type="PANTHER" id="PTHR11735:SF11">
    <property type="entry name" value="TRNA THREONYLCARBAMOYLADENOSINE BIOSYNTHESIS PROTEIN TSAB"/>
    <property type="match status" value="1"/>
</dbReference>
<dbReference type="Pfam" id="PF00814">
    <property type="entry name" value="TsaD"/>
    <property type="match status" value="1"/>
</dbReference>